<accession>A0A7W6PUN0</accession>
<sequence>MTGAQKVTPSVEDDKKRLSRLAVAADALKDDEWRMDCEGSQTRVSVKRRNGAEAVILQFSPDALSDEIELASSALEILLLLFRTRSRAAEQFRKMQDQKAEKPALRNGDFTTEAAMKLQEAPFRRFLEEIAGKGPVRDAAAADRVLKLLLGIESKKQLNEDMVAQQAWFDLRARYDAWNRGEP</sequence>
<dbReference type="EMBL" id="JACIEC010000016">
    <property type="protein sequence ID" value="MBB4146040.1"/>
    <property type="molecule type" value="Genomic_DNA"/>
</dbReference>
<gene>
    <name evidence="1" type="ORF">GGQ72_004609</name>
</gene>
<comment type="caution">
    <text evidence="1">The sequence shown here is derived from an EMBL/GenBank/DDBJ whole genome shotgun (WGS) entry which is preliminary data.</text>
</comment>
<evidence type="ECO:0000313" key="1">
    <source>
        <dbReference type="EMBL" id="MBB4146040.1"/>
    </source>
</evidence>
<name>A0A7W6PUN0_9HYPH</name>
<organism evidence="1 2">
    <name type="scientific">Rhizobium rhizoryzae</name>
    <dbReference type="NCBI Taxonomy" id="451876"/>
    <lineage>
        <taxon>Bacteria</taxon>
        <taxon>Pseudomonadati</taxon>
        <taxon>Pseudomonadota</taxon>
        <taxon>Alphaproteobacteria</taxon>
        <taxon>Hyphomicrobiales</taxon>
        <taxon>Rhizobiaceae</taxon>
        <taxon>Rhizobium/Agrobacterium group</taxon>
        <taxon>Rhizobium</taxon>
    </lineage>
</organism>
<protein>
    <submittedName>
        <fullName evidence="1">Uncharacterized protein</fullName>
    </submittedName>
</protein>
<keyword evidence="2" id="KW-1185">Reference proteome</keyword>
<proteinExistence type="predicted"/>
<evidence type="ECO:0000313" key="2">
    <source>
        <dbReference type="Proteomes" id="UP000519897"/>
    </source>
</evidence>
<dbReference type="RefSeq" id="WP_165137716.1">
    <property type="nucleotide sequence ID" value="NZ_CP049252.1"/>
</dbReference>
<dbReference type="AlphaFoldDB" id="A0A7W6PUN0"/>
<dbReference type="Proteomes" id="UP000519897">
    <property type="component" value="Unassembled WGS sequence"/>
</dbReference>
<reference evidence="1 2" key="1">
    <citation type="submission" date="2020-08" db="EMBL/GenBank/DDBJ databases">
        <title>Genomic Encyclopedia of Type Strains, Phase IV (KMG-IV): sequencing the most valuable type-strain genomes for metagenomic binning, comparative biology and taxonomic classification.</title>
        <authorList>
            <person name="Goeker M."/>
        </authorList>
    </citation>
    <scope>NUCLEOTIDE SEQUENCE [LARGE SCALE GENOMIC DNA]</scope>
    <source>
        <strain evidence="1 2">DSM 29514</strain>
    </source>
</reference>